<evidence type="ECO:0000313" key="1">
    <source>
        <dbReference type="EMBL" id="MEO2218708.1"/>
    </source>
</evidence>
<dbReference type="EMBL" id="JBDOJC010000001">
    <property type="protein sequence ID" value="MEO2218708.1"/>
    <property type="molecule type" value="Genomic_DNA"/>
</dbReference>
<evidence type="ECO:0008006" key="3">
    <source>
        <dbReference type="Google" id="ProtNLM"/>
    </source>
</evidence>
<reference evidence="1 2" key="1">
    <citation type="submission" date="2024-05" db="EMBL/GenBank/DDBJ databases">
        <authorList>
            <person name="De Oliveira J.P."/>
            <person name="Noriler S.A."/>
            <person name="De Oliveira A.G."/>
            <person name="Sipoli D.S."/>
        </authorList>
    </citation>
    <scope>NUCLEOTIDE SEQUENCE [LARGE SCALE GENOMIC DNA]</scope>
    <source>
        <strain evidence="1 2">LABIM189</strain>
    </source>
</reference>
<proteinExistence type="predicted"/>
<protein>
    <recommendedName>
        <fullName evidence="3">Type VI secretion protein</fullName>
    </recommendedName>
</protein>
<evidence type="ECO:0000313" key="2">
    <source>
        <dbReference type="Proteomes" id="UP001455709"/>
    </source>
</evidence>
<accession>A0ABV0FF53</accession>
<comment type="caution">
    <text evidence="1">The sequence shown here is derived from an EMBL/GenBank/DDBJ whole genome shotgun (WGS) entry which is preliminary data.</text>
</comment>
<dbReference type="Proteomes" id="UP001455709">
    <property type="component" value="Unassembled WGS sequence"/>
</dbReference>
<sequence>MSDLSICAYWAKKLLRAGLFAGFAAALGACSVLGWGPSVKLQSVTLDVVKQANDDTPLAVDFVAVKDAELLKVLLGLPAAKWFEQREQFRRDYPEGLKVWSLELAPGQHFETDQIPIRGESAAGLLVYAGYATPGVHRLNLDARKAAWLRLESKDMQLLGQ</sequence>
<name>A0ABV0FF53_9NEIS</name>
<keyword evidence="2" id="KW-1185">Reference proteome</keyword>
<organism evidence="1 2">
    <name type="scientific">Chromobacterium vaccinii</name>
    <dbReference type="NCBI Taxonomy" id="1108595"/>
    <lineage>
        <taxon>Bacteria</taxon>
        <taxon>Pseudomonadati</taxon>
        <taxon>Pseudomonadota</taxon>
        <taxon>Betaproteobacteria</taxon>
        <taxon>Neisseriales</taxon>
        <taxon>Chromobacteriaceae</taxon>
        <taxon>Chromobacterium</taxon>
    </lineage>
</organism>
<gene>
    <name evidence="1" type="ORF">ABGV49_16730</name>
</gene>
<dbReference type="RefSeq" id="WP_347371440.1">
    <property type="nucleotide sequence ID" value="NZ_JBDOJC010000001.1"/>
</dbReference>